<reference evidence="2 3" key="1">
    <citation type="journal article" date="2020" name="Microbiol. Resour. Announc.">
        <title>Draft Genome Sequence of a Cladosporium Species Isolated from the Mesophotic Ascidian Didemnum maculosum.</title>
        <authorList>
            <person name="Gioti A."/>
            <person name="Siaperas R."/>
            <person name="Nikolaivits E."/>
            <person name="Le Goff G."/>
            <person name="Ouazzani J."/>
            <person name="Kotoulas G."/>
            <person name="Topakas E."/>
        </authorList>
    </citation>
    <scope>NUCLEOTIDE SEQUENCE [LARGE SCALE GENOMIC DNA]</scope>
    <source>
        <strain evidence="2 3">TM138-S3</strain>
    </source>
</reference>
<dbReference type="InterPro" id="IPR053226">
    <property type="entry name" value="Pyrrolopyrazine_biosynth_F"/>
</dbReference>
<dbReference type="GeneID" id="96005028"/>
<dbReference type="Pfam" id="PF19798">
    <property type="entry name" value="Sulfotransfer_5"/>
    <property type="match status" value="1"/>
</dbReference>
<dbReference type="AlphaFoldDB" id="A0AB34KVV4"/>
<dbReference type="SUPFAM" id="SSF52540">
    <property type="entry name" value="P-loop containing nucleoside triphosphate hydrolases"/>
    <property type="match status" value="1"/>
</dbReference>
<accession>A0AB34KVV4</accession>
<evidence type="ECO:0000313" key="3">
    <source>
        <dbReference type="Proteomes" id="UP000803884"/>
    </source>
</evidence>
<dbReference type="Gene3D" id="3.40.50.300">
    <property type="entry name" value="P-loop containing nucleotide triphosphate hydrolases"/>
    <property type="match status" value="1"/>
</dbReference>
<name>A0AB34KVV4_9PEZI</name>
<dbReference type="PANTHER" id="PTHR48419:SF1">
    <property type="entry name" value="SULFOTRANSFERASE DOMAIN-CONTAINING PROTEIN"/>
    <property type="match status" value="1"/>
</dbReference>
<evidence type="ECO:0000256" key="1">
    <source>
        <dbReference type="SAM" id="MobiDB-lite"/>
    </source>
</evidence>
<proteinExistence type="predicted"/>
<dbReference type="EMBL" id="JAAQHG020000009">
    <property type="protein sequence ID" value="KAL1587660.1"/>
    <property type="molecule type" value="Genomic_DNA"/>
</dbReference>
<gene>
    <name evidence="2" type="ORF">WHR41_03584</name>
</gene>
<dbReference type="Proteomes" id="UP000803884">
    <property type="component" value="Unassembled WGS sequence"/>
</dbReference>
<organism evidence="2 3">
    <name type="scientific">Cladosporium halotolerans</name>
    <dbReference type="NCBI Taxonomy" id="1052096"/>
    <lineage>
        <taxon>Eukaryota</taxon>
        <taxon>Fungi</taxon>
        <taxon>Dikarya</taxon>
        <taxon>Ascomycota</taxon>
        <taxon>Pezizomycotina</taxon>
        <taxon>Dothideomycetes</taxon>
        <taxon>Dothideomycetidae</taxon>
        <taxon>Cladosporiales</taxon>
        <taxon>Cladosporiaceae</taxon>
        <taxon>Cladosporium</taxon>
    </lineage>
</organism>
<protein>
    <recommendedName>
        <fullName evidence="4">P-loop containing nucleoside triphosphate hydrolase protein</fullName>
    </recommendedName>
</protein>
<dbReference type="RefSeq" id="XP_069230765.1">
    <property type="nucleotide sequence ID" value="XM_069372190.1"/>
</dbReference>
<sequence length="366" mass="41057">MSDKPIFVATHPRACSTAFERVFMTRRNDMTCIHEPFGDAFYFGPERMGTRYENDEKAREESGFADSTFQTILDRIDSEKEEGKRVFIKDITHYLVPPNKQSARIAPSLGIPKRGVGTNGQSGGENGEVKGETDSGIIMPDSPSKTAPFPFDTASEPNNPSVMPRELLEKFHFTFLIRHPRNSIPSYYRCCVPPLVEKTGFNEFMPEEAGYDELRRFFDYCKDSGLVGPKICGQQNDGAVAAPGSLEICVIDADDLLDDPEGILRQYCASVGLEFNASMLNWDSEEAHQLAKDAFEKWNGFHEDAINSRDLKPRASKKTPKPDDVLFAEWKETYGEKAACVIRDTVAANVADYEHLKQFAIKPLRA</sequence>
<evidence type="ECO:0000313" key="2">
    <source>
        <dbReference type="EMBL" id="KAL1587660.1"/>
    </source>
</evidence>
<comment type="caution">
    <text evidence="2">The sequence shown here is derived from an EMBL/GenBank/DDBJ whole genome shotgun (WGS) entry which is preliminary data.</text>
</comment>
<feature type="region of interest" description="Disordered" evidence="1">
    <location>
        <begin position="109"/>
        <end position="130"/>
    </location>
</feature>
<keyword evidence="3" id="KW-1185">Reference proteome</keyword>
<evidence type="ECO:0008006" key="4">
    <source>
        <dbReference type="Google" id="ProtNLM"/>
    </source>
</evidence>
<dbReference type="InterPro" id="IPR027417">
    <property type="entry name" value="P-loop_NTPase"/>
</dbReference>
<dbReference type="PANTHER" id="PTHR48419">
    <property type="entry name" value="SULFOTRANSFERASE DOMAIN-CONTAINING PROTEIN"/>
    <property type="match status" value="1"/>
</dbReference>
<feature type="compositionally biased region" description="Gly residues" evidence="1">
    <location>
        <begin position="117"/>
        <end position="126"/>
    </location>
</feature>